<dbReference type="EMBL" id="OU895877">
    <property type="protein sequence ID" value="CAG9799327.1"/>
    <property type="molecule type" value="Genomic_DNA"/>
</dbReference>
<accession>A0A9N9RLW2</accession>
<reference evidence="3" key="2">
    <citation type="submission" date="2022-10" db="EMBL/GenBank/DDBJ databases">
        <authorList>
            <consortium name="ENA_rothamsted_submissions"/>
            <consortium name="culmorum"/>
            <person name="King R."/>
        </authorList>
    </citation>
    <scope>NUCLEOTIDE SEQUENCE</scope>
</reference>
<dbReference type="OrthoDB" id="6413868at2759"/>
<evidence type="ECO:0000313" key="4">
    <source>
        <dbReference type="Proteomes" id="UP001153620"/>
    </source>
</evidence>
<reference evidence="3" key="1">
    <citation type="submission" date="2022-01" db="EMBL/GenBank/DDBJ databases">
        <authorList>
            <person name="King R."/>
        </authorList>
    </citation>
    <scope>NUCLEOTIDE SEQUENCE</scope>
</reference>
<feature type="signal peptide" evidence="2">
    <location>
        <begin position="1"/>
        <end position="23"/>
    </location>
</feature>
<evidence type="ECO:0000256" key="1">
    <source>
        <dbReference type="SAM" id="MobiDB-lite"/>
    </source>
</evidence>
<feature type="region of interest" description="Disordered" evidence="1">
    <location>
        <begin position="81"/>
        <end position="120"/>
    </location>
</feature>
<protein>
    <submittedName>
        <fullName evidence="3">Uncharacterized protein</fullName>
    </submittedName>
</protein>
<name>A0A9N9RLW2_9DIPT</name>
<sequence>MWVKDSVKIIFLFSFFNILSTSSLKLHLNENETESDVDNESLPSIWDDEVVTRMVREVLARDLYQENEIKKTRRQYKREVHSSATVAPKSSSELQTTRKMASVTTQKVKKPSKVTQTGNKNKNRVTLPASITSSNTTKATVKPNVQSTVSNINLGSVNSSLKIKATTPPTKYHYYPHNQHPYFLPECAIQQVCNAVYVRLNYTQPLCVCPPRYRDPCSASLNEDDNHTITLVGNANRRAVTLAKTCEQGNELRDCRAPRDWSILALQNTRTGKSHYLVICKCPSNFRLEGPLPHDQPTYAGLPGINVFGMLCVPFNTPAQASKWRPVIHTSYRSKNTTIEAVSESPNDSSMEP</sequence>
<proteinExistence type="predicted"/>
<evidence type="ECO:0000256" key="2">
    <source>
        <dbReference type="SAM" id="SignalP"/>
    </source>
</evidence>
<keyword evidence="2" id="KW-0732">Signal</keyword>
<dbReference type="Proteomes" id="UP001153620">
    <property type="component" value="Chromosome 1"/>
</dbReference>
<gene>
    <name evidence="3" type="ORF">CHIRRI_LOCUS2296</name>
</gene>
<organism evidence="3 4">
    <name type="scientific">Chironomus riparius</name>
    <dbReference type="NCBI Taxonomy" id="315576"/>
    <lineage>
        <taxon>Eukaryota</taxon>
        <taxon>Metazoa</taxon>
        <taxon>Ecdysozoa</taxon>
        <taxon>Arthropoda</taxon>
        <taxon>Hexapoda</taxon>
        <taxon>Insecta</taxon>
        <taxon>Pterygota</taxon>
        <taxon>Neoptera</taxon>
        <taxon>Endopterygota</taxon>
        <taxon>Diptera</taxon>
        <taxon>Nematocera</taxon>
        <taxon>Chironomoidea</taxon>
        <taxon>Chironomidae</taxon>
        <taxon>Chironominae</taxon>
        <taxon>Chironomus</taxon>
    </lineage>
</organism>
<feature type="chain" id="PRO_5040380545" evidence="2">
    <location>
        <begin position="24"/>
        <end position="353"/>
    </location>
</feature>
<evidence type="ECO:0000313" key="3">
    <source>
        <dbReference type="EMBL" id="CAG9799327.1"/>
    </source>
</evidence>
<dbReference type="Gene3D" id="2.20.20.160">
    <property type="match status" value="1"/>
</dbReference>
<feature type="compositionally biased region" description="Polar residues" evidence="1">
    <location>
        <begin position="82"/>
        <end position="106"/>
    </location>
</feature>
<keyword evidence="4" id="KW-1185">Reference proteome</keyword>
<dbReference type="AlphaFoldDB" id="A0A9N9RLW2"/>